<dbReference type="VEuPathDB" id="FungiDB:CC77DRAFT_959681"/>
<keyword evidence="3" id="KW-0813">Transport</keyword>
<feature type="transmembrane region" description="Helical" evidence="8">
    <location>
        <begin position="307"/>
        <end position="325"/>
    </location>
</feature>
<feature type="transmembrane region" description="Helical" evidence="8">
    <location>
        <begin position="409"/>
        <end position="430"/>
    </location>
</feature>
<protein>
    <submittedName>
        <fullName evidence="10">MFS general substrate transporter</fullName>
    </submittedName>
</protein>
<gene>
    <name evidence="10" type="ORF">CC77DRAFT_959681</name>
</gene>
<dbReference type="CDD" id="cd17502">
    <property type="entry name" value="MFS_Azr1_MDR_like"/>
    <property type="match status" value="1"/>
</dbReference>
<keyword evidence="6 8" id="KW-0472">Membrane</keyword>
<organism evidence="10 11">
    <name type="scientific">Alternaria alternata</name>
    <name type="common">Alternaria rot fungus</name>
    <name type="synonym">Torula alternata</name>
    <dbReference type="NCBI Taxonomy" id="5599"/>
    <lineage>
        <taxon>Eukaryota</taxon>
        <taxon>Fungi</taxon>
        <taxon>Dikarya</taxon>
        <taxon>Ascomycota</taxon>
        <taxon>Pezizomycotina</taxon>
        <taxon>Dothideomycetes</taxon>
        <taxon>Pleosporomycetidae</taxon>
        <taxon>Pleosporales</taxon>
        <taxon>Pleosporineae</taxon>
        <taxon>Pleosporaceae</taxon>
        <taxon>Alternaria</taxon>
        <taxon>Alternaria sect. Alternaria</taxon>
        <taxon>Alternaria alternata complex</taxon>
    </lineage>
</organism>
<dbReference type="GO" id="GO:0012505">
    <property type="term" value="C:endomembrane system"/>
    <property type="evidence" value="ECO:0007669"/>
    <property type="project" value="UniProtKB-SubCell"/>
</dbReference>
<reference evidence="10 11" key="1">
    <citation type="submission" date="2016-05" db="EMBL/GenBank/DDBJ databases">
        <title>Comparative analysis of secretome profiles of manganese(II)-oxidizing ascomycete fungi.</title>
        <authorList>
            <consortium name="DOE Joint Genome Institute"/>
            <person name="Zeiner C.A."/>
            <person name="Purvine S.O."/>
            <person name="Zink E.M."/>
            <person name="Wu S."/>
            <person name="Pasa-Tolic L."/>
            <person name="Chaput D.L."/>
            <person name="Haridas S."/>
            <person name="Grigoriev I.V."/>
            <person name="Santelli C.M."/>
            <person name="Hansel C.M."/>
        </authorList>
    </citation>
    <scope>NUCLEOTIDE SEQUENCE [LARGE SCALE GENOMIC DNA]</scope>
    <source>
        <strain evidence="10 11">SRC1lrK2f</strain>
    </source>
</reference>
<keyword evidence="5 8" id="KW-1133">Transmembrane helix</keyword>
<feature type="transmembrane region" description="Helical" evidence="8">
    <location>
        <begin position="376"/>
        <end position="397"/>
    </location>
</feature>
<feature type="transmembrane region" description="Helical" evidence="8">
    <location>
        <begin position="280"/>
        <end position="301"/>
    </location>
</feature>
<evidence type="ECO:0000256" key="3">
    <source>
        <dbReference type="ARBA" id="ARBA00022448"/>
    </source>
</evidence>
<name>A0A177DRY8_ALTAL</name>
<evidence type="ECO:0000256" key="2">
    <source>
        <dbReference type="ARBA" id="ARBA00008335"/>
    </source>
</evidence>
<keyword evidence="4 8" id="KW-0812">Transmembrane</keyword>
<dbReference type="PROSITE" id="PS50850">
    <property type="entry name" value="MFS"/>
    <property type="match status" value="1"/>
</dbReference>
<dbReference type="KEGG" id="aalt:CC77DRAFT_959681"/>
<dbReference type="Gene3D" id="1.20.1250.20">
    <property type="entry name" value="MFS general substrate transporter like domains"/>
    <property type="match status" value="2"/>
</dbReference>
<feature type="transmembrane region" description="Helical" evidence="8">
    <location>
        <begin position="83"/>
        <end position="100"/>
    </location>
</feature>
<dbReference type="GO" id="GO:0005886">
    <property type="term" value="C:plasma membrane"/>
    <property type="evidence" value="ECO:0007669"/>
    <property type="project" value="TreeGrafter"/>
</dbReference>
<dbReference type="EMBL" id="KV441475">
    <property type="protein sequence ID" value="OAG21980.1"/>
    <property type="molecule type" value="Genomic_DNA"/>
</dbReference>
<dbReference type="GO" id="GO:0046943">
    <property type="term" value="F:carboxylic acid transmembrane transporter activity"/>
    <property type="evidence" value="ECO:0007669"/>
    <property type="project" value="UniProtKB-ARBA"/>
</dbReference>
<feature type="transmembrane region" description="Helical" evidence="8">
    <location>
        <begin position="436"/>
        <end position="458"/>
    </location>
</feature>
<dbReference type="FunFam" id="1.20.1720.10:FF:000013">
    <property type="entry name" value="Related to multidrug resistance proteins"/>
    <property type="match status" value="1"/>
</dbReference>
<evidence type="ECO:0000259" key="9">
    <source>
        <dbReference type="PROSITE" id="PS50850"/>
    </source>
</evidence>
<evidence type="ECO:0000256" key="4">
    <source>
        <dbReference type="ARBA" id="ARBA00022692"/>
    </source>
</evidence>
<evidence type="ECO:0000256" key="6">
    <source>
        <dbReference type="ARBA" id="ARBA00023136"/>
    </source>
</evidence>
<feature type="transmembrane region" description="Helical" evidence="8">
    <location>
        <begin position="239"/>
        <end position="259"/>
    </location>
</feature>
<evidence type="ECO:0000256" key="5">
    <source>
        <dbReference type="ARBA" id="ARBA00022989"/>
    </source>
</evidence>
<dbReference type="InterPro" id="IPR036259">
    <property type="entry name" value="MFS_trans_sf"/>
</dbReference>
<dbReference type="PRINTS" id="PR01036">
    <property type="entry name" value="TCRTETB"/>
</dbReference>
<feature type="compositionally biased region" description="Basic and acidic residues" evidence="7">
    <location>
        <begin position="597"/>
        <end position="619"/>
    </location>
</feature>
<feature type="domain" description="Major facilitator superfamily (MFS) profile" evidence="9">
    <location>
        <begin position="86"/>
        <end position="572"/>
    </location>
</feature>
<feature type="transmembrane region" description="Helical" evidence="8">
    <location>
        <begin position="479"/>
        <end position="500"/>
    </location>
</feature>
<feature type="transmembrane region" description="Helical" evidence="8">
    <location>
        <begin position="120"/>
        <end position="138"/>
    </location>
</feature>
<evidence type="ECO:0000313" key="10">
    <source>
        <dbReference type="EMBL" id="OAG21980.1"/>
    </source>
</evidence>
<feature type="transmembrane region" description="Helical" evidence="8">
    <location>
        <begin position="150"/>
        <end position="170"/>
    </location>
</feature>
<sequence>MRDQQASVNETDSMQLDKENNICVDHTLAEKPSGDDEPDDLGTHTKNFHSPPASPTIQQAEDDDDSDAASIGGQRNTMTSTQLRIAIPALSVCLFVSFIDQTSVSTATPAIAVDLNTGTATSWIGTSFLIASTAFQLINGRLSDIFGRKNLLLISLTLMALGDLGCGFARTAVQLFVLRAIAGIGGGGINSLVMIIVSDITTLQNRGKYQGWLGAIIALGNGAGPFLGGAIVEGATWRWVFWIIPIMSVPTSMVILFFLPLKHRSGDHLEKIKKIDYGGMLLNIASTLLLLIPLSGGGVTYAWASPFFIACTAIGAVLGVLFVLYEWKLVALPIMPLRLYRAPHCWALYLQTFLIGLAYFGNFFYLPIYFQSVLRYSPLVSGALILPVVITTSFTSIASGQYMNRVGSYMHCILLGFGLWTLGNGLTLLFDRDTSLAVLIVVLIIEGAGIGLTLQPTLVGMYANSRAEDRAVTTGLRNFIRTIGGAFGLVISGVILSNTLSRDLSNRSFVSDDLMSQLTSSTYDLDQFGLSQDQKQDVFDTYMLGLHYIFIFFTVCSGLSLSLTFWVGNTSLKAPKKLDEEGAQPTIPPDEPQQEIIHGEEVETKQRMSDEKSRIGDAV</sequence>
<dbReference type="RefSeq" id="XP_018387401.1">
    <property type="nucleotide sequence ID" value="XM_018535581.1"/>
</dbReference>
<feature type="transmembrane region" description="Helical" evidence="8">
    <location>
        <begin position="176"/>
        <end position="197"/>
    </location>
</feature>
<dbReference type="AlphaFoldDB" id="A0A177DRY8"/>
<dbReference type="PANTHER" id="PTHR23501:SF78">
    <property type="entry name" value="MAJOR FACILITATOR SUPERFAMILY (MFS) PROFILE DOMAIN-CONTAINING PROTEIN-RELATED"/>
    <property type="match status" value="1"/>
</dbReference>
<feature type="transmembrane region" description="Helical" evidence="8">
    <location>
        <begin position="546"/>
        <end position="567"/>
    </location>
</feature>
<dbReference type="OMA" id="KEWALIV"/>
<proteinExistence type="inferred from homology"/>
<feature type="compositionally biased region" description="Polar residues" evidence="7">
    <location>
        <begin position="1"/>
        <end position="14"/>
    </location>
</feature>
<dbReference type="PANTHER" id="PTHR23501">
    <property type="entry name" value="MAJOR FACILITATOR SUPERFAMILY"/>
    <property type="match status" value="1"/>
</dbReference>
<feature type="region of interest" description="Disordered" evidence="7">
    <location>
        <begin position="1"/>
        <end position="73"/>
    </location>
</feature>
<keyword evidence="11" id="KW-1185">Reference proteome</keyword>
<feature type="region of interest" description="Disordered" evidence="7">
    <location>
        <begin position="578"/>
        <end position="619"/>
    </location>
</feature>
<comment type="subcellular location">
    <subcellularLocation>
        <location evidence="1">Endomembrane system</location>
        <topology evidence="1">Multi-pass membrane protein</topology>
    </subcellularLocation>
</comment>
<feature type="transmembrane region" description="Helical" evidence="8">
    <location>
        <begin position="346"/>
        <end position="370"/>
    </location>
</feature>
<dbReference type="GeneID" id="29121175"/>
<dbReference type="Pfam" id="PF07690">
    <property type="entry name" value="MFS_1"/>
    <property type="match status" value="1"/>
</dbReference>
<comment type="similarity">
    <text evidence="2">Belongs to the major facilitator superfamily.</text>
</comment>
<dbReference type="Proteomes" id="UP000077248">
    <property type="component" value="Unassembled WGS sequence"/>
</dbReference>
<dbReference type="InterPro" id="IPR011701">
    <property type="entry name" value="MFS"/>
</dbReference>
<evidence type="ECO:0000256" key="8">
    <source>
        <dbReference type="SAM" id="Phobius"/>
    </source>
</evidence>
<dbReference type="SUPFAM" id="SSF103473">
    <property type="entry name" value="MFS general substrate transporter"/>
    <property type="match status" value="1"/>
</dbReference>
<evidence type="ECO:0000256" key="7">
    <source>
        <dbReference type="SAM" id="MobiDB-lite"/>
    </source>
</evidence>
<evidence type="ECO:0000313" key="11">
    <source>
        <dbReference type="Proteomes" id="UP000077248"/>
    </source>
</evidence>
<dbReference type="InterPro" id="IPR020846">
    <property type="entry name" value="MFS_dom"/>
</dbReference>
<accession>A0A177DRY8</accession>
<feature type="transmembrane region" description="Helical" evidence="8">
    <location>
        <begin position="209"/>
        <end position="227"/>
    </location>
</feature>
<evidence type="ECO:0000256" key="1">
    <source>
        <dbReference type="ARBA" id="ARBA00004127"/>
    </source>
</evidence>